<gene>
    <name evidence="1" type="ORF">M8818_000762</name>
</gene>
<evidence type="ECO:0000313" key="1">
    <source>
        <dbReference type="EMBL" id="KAK8219788.1"/>
    </source>
</evidence>
<proteinExistence type="predicted"/>
<dbReference type="EMBL" id="JAMKPW020000003">
    <property type="protein sequence ID" value="KAK8219788.1"/>
    <property type="molecule type" value="Genomic_DNA"/>
</dbReference>
<comment type="caution">
    <text evidence="1">The sequence shown here is derived from an EMBL/GenBank/DDBJ whole genome shotgun (WGS) entry which is preliminary data.</text>
</comment>
<reference evidence="1" key="1">
    <citation type="submission" date="2024-02" db="EMBL/GenBank/DDBJ databases">
        <title>Metagenome Assembled Genome of Zalaria obscura JY119.</title>
        <authorList>
            <person name="Vighnesh L."/>
            <person name="Jagadeeshwari U."/>
            <person name="Venkata Ramana C."/>
            <person name="Sasikala C."/>
        </authorList>
    </citation>
    <scope>NUCLEOTIDE SEQUENCE</scope>
    <source>
        <strain evidence="1">JY119</strain>
    </source>
</reference>
<organism evidence="1 2">
    <name type="scientific">Zalaria obscura</name>
    <dbReference type="NCBI Taxonomy" id="2024903"/>
    <lineage>
        <taxon>Eukaryota</taxon>
        <taxon>Fungi</taxon>
        <taxon>Dikarya</taxon>
        <taxon>Ascomycota</taxon>
        <taxon>Pezizomycotina</taxon>
        <taxon>Dothideomycetes</taxon>
        <taxon>Dothideomycetidae</taxon>
        <taxon>Dothideales</taxon>
        <taxon>Zalariaceae</taxon>
        <taxon>Zalaria</taxon>
    </lineage>
</organism>
<dbReference type="Proteomes" id="UP001320706">
    <property type="component" value="Unassembled WGS sequence"/>
</dbReference>
<evidence type="ECO:0000313" key="2">
    <source>
        <dbReference type="Proteomes" id="UP001320706"/>
    </source>
</evidence>
<protein>
    <submittedName>
        <fullName evidence="1">Uncharacterized protein</fullName>
    </submittedName>
</protein>
<keyword evidence="2" id="KW-1185">Reference proteome</keyword>
<sequence>MAVAQKTRESGIQDAQAPYVESGNPFDPINWIFPPGFDENIPRNVTSYVWTAGPIDNQPLTYKFHAQISNSGDSERNKLTDGGVGYNDNGFVPFFDPDDDIYGWVEISSGI</sequence>
<name>A0ACC3SM75_9PEZI</name>
<accession>A0ACC3SM75</accession>